<reference evidence="4" key="1">
    <citation type="submission" date="2021-02" db="EMBL/GenBank/DDBJ databases">
        <authorList>
            <person name="Nowell W R."/>
        </authorList>
    </citation>
    <scope>NUCLEOTIDE SEQUENCE</scope>
</reference>
<feature type="compositionally biased region" description="Basic and acidic residues" evidence="3">
    <location>
        <begin position="158"/>
        <end position="170"/>
    </location>
</feature>
<sequence length="624" mass="69503">MKQSQYIKHSSFDKKINGKLKSFIKTSADNEEHVRQHSRQDEVSQFYFACKNGDIDTVKQILPTIPYDRLNQPEPNGSTSLHAATYFGHLEIVRLLLHEYGCLRHQQNHSGLTAYEEAQTYEMRQLYHRPSNRNRFFDESNSMRQTFQIVSSFSDKIELDNHDNDDHSSNDDDDDNDVTKPNKRWLTGYQTNEEIKRQLDGLSGVEKMLQSRVGRFIMKKSMKHRICKADCGYGDEEYVYIANKGFERHTLKKLLDEHVTSDHPEYKHCCFLLNQYIQQNTIEFLLTLYSLETPFYQQFWTNTNPLGFPLFMRLSDLKLRRFQGNSYRAALCNLTLSSMVSYPASTSCRGVAVADFNNDNRSDITYSDGNFAGILLGYSNGTFTVGTMFPVGNTPFGIAVADFNHDNQLDLGVTNYNDNTMSILLGYGNGTFASQKTFATGSGPIPIAVGDFNNDNNQDIVVGNKLTTTVSVFLGYSNGTFSNQLVFQIGNGPFAIVVGDFNQDNILDIAAAIELSANVAILFGRGNGSFAGLMTFTVGTNPYGITSGDFNNDSRLDLAVTNFDSNSVGILLGYGNGIFASQMTFSTGSGTNPHSVAVADFNNDNKLDIVVANYGGSGSISVLL</sequence>
<dbReference type="SUPFAM" id="SSF48403">
    <property type="entry name" value="Ankyrin repeat"/>
    <property type="match status" value="1"/>
</dbReference>
<protein>
    <submittedName>
        <fullName evidence="4">Uncharacterized protein</fullName>
    </submittedName>
</protein>
<dbReference type="PANTHER" id="PTHR46580:SF2">
    <property type="entry name" value="MAM DOMAIN-CONTAINING PROTEIN"/>
    <property type="match status" value="1"/>
</dbReference>
<evidence type="ECO:0000313" key="5">
    <source>
        <dbReference type="Proteomes" id="UP000663864"/>
    </source>
</evidence>
<feature type="repeat" description="ANK" evidence="2">
    <location>
        <begin position="76"/>
        <end position="97"/>
    </location>
</feature>
<accession>A0A815I0A8</accession>
<dbReference type="SMART" id="SM00248">
    <property type="entry name" value="ANK"/>
    <property type="match status" value="3"/>
</dbReference>
<organism evidence="4 5">
    <name type="scientific">Rotaria sordida</name>
    <dbReference type="NCBI Taxonomy" id="392033"/>
    <lineage>
        <taxon>Eukaryota</taxon>
        <taxon>Metazoa</taxon>
        <taxon>Spiralia</taxon>
        <taxon>Gnathifera</taxon>
        <taxon>Rotifera</taxon>
        <taxon>Eurotatoria</taxon>
        <taxon>Bdelloidea</taxon>
        <taxon>Philodinida</taxon>
        <taxon>Philodinidae</taxon>
        <taxon>Rotaria</taxon>
    </lineage>
</organism>
<evidence type="ECO:0000256" key="1">
    <source>
        <dbReference type="ARBA" id="ARBA00022729"/>
    </source>
</evidence>
<dbReference type="InterPro" id="IPR013517">
    <property type="entry name" value="FG-GAP"/>
</dbReference>
<dbReference type="Gene3D" id="1.25.40.20">
    <property type="entry name" value="Ankyrin repeat-containing domain"/>
    <property type="match status" value="1"/>
</dbReference>
<evidence type="ECO:0000256" key="3">
    <source>
        <dbReference type="SAM" id="MobiDB-lite"/>
    </source>
</evidence>
<dbReference type="PROSITE" id="PS50297">
    <property type="entry name" value="ANK_REP_REGION"/>
    <property type="match status" value="1"/>
</dbReference>
<gene>
    <name evidence="4" type="ORF">ZHD862_LOCUS30888</name>
</gene>
<keyword evidence="1" id="KW-0732">Signal</keyword>
<name>A0A815I0A8_9BILA</name>
<dbReference type="InterPro" id="IPR002110">
    <property type="entry name" value="Ankyrin_rpt"/>
</dbReference>
<evidence type="ECO:0000313" key="4">
    <source>
        <dbReference type="EMBL" id="CAF1357390.1"/>
    </source>
</evidence>
<comment type="caution">
    <text evidence="4">The sequence shown here is derived from an EMBL/GenBank/DDBJ whole genome shotgun (WGS) entry which is preliminary data.</text>
</comment>
<dbReference type="Proteomes" id="UP000663864">
    <property type="component" value="Unassembled WGS sequence"/>
</dbReference>
<dbReference type="InterPro" id="IPR028994">
    <property type="entry name" value="Integrin_alpha_N"/>
</dbReference>
<dbReference type="SUPFAM" id="SSF69318">
    <property type="entry name" value="Integrin alpha N-terminal domain"/>
    <property type="match status" value="1"/>
</dbReference>
<dbReference type="PROSITE" id="PS50088">
    <property type="entry name" value="ANK_REPEAT"/>
    <property type="match status" value="1"/>
</dbReference>
<dbReference type="Gene3D" id="2.30.30.100">
    <property type="match status" value="3"/>
</dbReference>
<dbReference type="Pfam" id="PF13517">
    <property type="entry name" value="FG-GAP_3"/>
    <property type="match status" value="3"/>
</dbReference>
<proteinExistence type="predicted"/>
<keyword evidence="2" id="KW-0040">ANK repeat</keyword>
<dbReference type="InterPro" id="IPR036770">
    <property type="entry name" value="Ankyrin_rpt-contain_sf"/>
</dbReference>
<dbReference type="EMBL" id="CAJNOT010002992">
    <property type="protein sequence ID" value="CAF1357390.1"/>
    <property type="molecule type" value="Genomic_DNA"/>
</dbReference>
<evidence type="ECO:0000256" key="2">
    <source>
        <dbReference type="PROSITE-ProRule" id="PRU00023"/>
    </source>
</evidence>
<dbReference type="Pfam" id="PF12796">
    <property type="entry name" value="Ank_2"/>
    <property type="match status" value="1"/>
</dbReference>
<feature type="region of interest" description="Disordered" evidence="3">
    <location>
        <begin position="158"/>
        <end position="184"/>
    </location>
</feature>
<dbReference type="AlphaFoldDB" id="A0A815I0A8"/>
<dbReference type="PANTHER" id="PTHR46580">
    <property type="entry name" value="SENSOR KINASE-RELATED"/>
    <property type="match status" value="1"/>
</dbReference>